<dbReference type="AlphaFoldDB" id="G5JXF6"/>
<gene>
    <name evidence="1" type="ORF">STRMA_1312</name>
</gene>
<accession>G5JXF6</accession>
<sequence>MSSSFESSDIKFLLQTSLKDSGLAATQALKNNFAAYIFNYNKKPHKTYNKKRSNNSLESDL</sequence>
<dbReference type="EMBL" id="AEUW02000001">
    <property type="protein sequence ID" value="EHJ52196.1"/>
    <property type="molecule type" value="Genomic_DNA"/>
</dbReference>
<reference evidence="1 2" key="1">
    <citation type="journal article" date="2014" name="Int. J. Syst. Evol. Microbiol.">
        <title>Phylogenomics and the dynamic genome evolution of the genus Streptococcus.</title>
        <authorList>
            <consortium name="The Broad Institute Genome Sequencing Platform"/>
            <person name="Richards V.P."/>
            <person name="Palmer S.R."/>
            <person name="Pavinski Bitar P.D."/>
            <person name="Qin X."/>
            <person name="Weinstock G.M."/>
            <person name="Highlander S.K."/>
            <person name="Town C.D."/>
            <person name="Burne R.A."/>
            <person name="Stanhope M.J."/>
        </authorList>
    </citation>
    <scope>NUCLEOTIDE SEQUENCE [LARGE SCALE GENOMIC DNA]</scope>
    <source>
        <strain evidence="1 2">NCTC 11558</strain>
    </source>
</reference>
<organism evidence="1 2">
    <name type="scientific">Streptococcus macacae NCTC 11558</name>
    <dbReference type="NCBI Taxonomy" id="764298"/>
    <lineage>
        <taxon>Bacteria</taxon>
        <taxon>Bacillati</taxon>
        <taxon>Bacillota</taxon>
        <taxon>Bacilli</taxon>
        <taxon>Lactobacillales</taxon>
        <taxon>Streptococcaceae</taxon>
        <taxon>Streptococcus</taxon>
    </lineage>
</organism>
<name>G5JXF6_9STRE</name>
<dbReference type="Proteomes" id="UP000003573">
    <property type="component" value="Unassembled WGS sequence"/>
</dbReference>
<evidence type="ECO:0000313" key="1">
    <source>
        <dbReference type="EMBL" id="EHJ52196.1"/>
    </source>
</evidence>
<proteinExistence type="predicted"/>
<evidence type="ECO:0000313" key="2">
    <source>
        <dbReference type="Proteomes" id="UP000003573"/>
    </source>
</evidence>
<protein>
    <submittedName>
        <fullName evidence="1">Uncharacterized protein</fullName>
    </submittedName>
</protein>
<keyword evidence="2" id="KW-1185">Reference proteome</keyword>
<comment type="caution">
    <text evidence="1">The sequence shown here is derived from an EMBL/GenBank/DDBJ whole genome shotgun (WGS) entry which is preliminary data.</text>
</comment>